<dbReference type="AlphaFoldDB" id="A0AAV5VMG0"/>
<name>A0AAV5VMG0_9BILA</name>
<comment type="caution">
    <text evidence="1">The sequence shown here is derived from an EMBL/GenBank/DDBJ whole genome shotgun (WGS) entry which is preliminary data.</text>
</comment>
<accession>A0AAV5VMG0</accession>
<organism evidence="1 2">
    <name type="scientific">Pristionchus fissidentatus</name>
    <dbReference type="NCBI Taxonomy" id="1538716"/>
    <lineage>
        <taxon>Eukaryota</taxon>
        <taxon>Metazoa</taxon>
        <taxon>Ecdysozoa</taxon>
        <taxon>Nematoda</taxon>
        <taxon>Chromadorea</taxon>
        <taxon>Rhabditida</taxon>
        <taxon>Rhabditina</taxon>
        <taxon>Diplogasteromorpha</taxon>
        <taxon>Diplogasteroidea</taxon>
        <taxon>Neodiplogasteridae</taxon>
        <taxon>Pristionchus</taxon>
    </lineage>
</organism>
<feature type="non-terminal residue" evidence="1">
    <location>
        <position position="69"/>
    </location>
</feature>
<evidence type="ECO:0000313" key="1">
    <source>
        <dbReference type="EMBL" id="GMT19821.1"/>
    </source>
</evidence>
<sequence length="69" mass="7707">TKREENKIPDVDKDQCAKGAVFTVKQLKSPRPLSKAVLTPTIPVAPKIFIQHPIEQSLLLASMRRDLLS</sequence>
<reference evidence="1" key="1">
    <citation type="submission" date="2023-10" db="EMBL/GenBank/DDBJ databases">
        <title>Genome assembly of Pristionchus species.</title>
        <authorList>
            <person name="Yoshida K."/>
            <person name="Sommer R.J."/>
        </authorList>
    </citation>
    <scope>NUCLEOTIDE SEQUENCE</scope>
    <source>
        <strain evidence="1">RS5133</strain>
    </source>
</reference>
<keyword evidence="2" id="KW-1185">Reference proteome</keyword>
<dbReference type="Proteomes" id="UP001432322">
    <property type="component" value="Unassembled WGS sequence"/>
</dbReference>
<protein>
    <submittedName>
        <fullName evidence="1">Uncharacterized protein</fullName>
    </submittedName>
</protein>
<evidence type="ECO:0000313" key="2">
    <source>
        <dbReference type="Proteomes" id="UP001432322"/>
    </source>
</evidence>
<dbReference type="EMBL" id="BTSY01000003">
    <property type="protein sequence ID" value="GMT19821.1"/>
    <property type="molecule type" value="Genomic_DNA"/>
</dbReference>
<feature type="non-terminal residue" evidence="1">
    <location>
        <position position="1"/>
    </location>
</feature>
<gene>
    <name evidence="1" type="ORF">PFISCL1PPCAC_11118</name>
</gene>
<proteinExistence type="predicted"/>